<keyword evidence="2" id="KW-1185">Reference proteome</keyword>
<organism evidence="1 2">
    <name type="scientific">Desulfovibrio intestinalis</name>
    <dbReference type="NCBI Taxonomy" id="58621"/>
    <lineage>
        <taxon>Bacteria</taxon>
        <taxon>Pseudomonadati</taxon>
        <taxon>Thermodesulfobacteriota</taxon>
        <taxon>Desulfovibrionia</taxon>
        <taxon>Desulfovibrionales</taxon>
        <taxon>Desulfovibrionaceae</taxon>
        <taxon>Desulfovibrio</taxon>
    </lineage>
</organism>
<dbReference type="SUPFAM" id="SSF52540">
    <property type="entry name" value="P-loop containing nucleoside triphosphate hydrolases"/>
    <property type="match status" value="1"/>
</dbReference>
<name>A0A7W8C180_9BACT</name>
<dbReference type="InterPro" id="IPR027417">
    <property type="entry name" value="P-loop_NTPase"/>
</dbReference>
<comment type="caution">
    <text evidence="1">The sequence shown here is derived from an EMBL/GenBank/DDBJ whole genome shotgun (WGS) entry which is preliminary data.</text>
</comment>
<dbReference type="AlphaFoldDB" id="A0A7W8C180"/>
<proteinExistence type="predicted"/>
<dbReference type="EMBL" id="JACHGO010000002">
    <property type="protein sequence ID" value="MBB5142509.1"/>
    <property type="molecule type" value="Genomic_DNA"/>
</dbReference>
<gene>
    <name evidence="1" type="ORF">HNQ38_000588</name>
</gene>
<reference evidence="1 2" key="1">
    <citation type="submission" date="2020-08" db="EMBL/GenBank/DDBJ databases">
        <title>Genomic Encyclopedia of Type Strains, Phase IV (KMG-IV): sequencing the most valuable type-strain genomes for metagenomic binning, comparative biology and taxonomic classification.</title>
        <authorList>
            <person name="Goeker M."/>
        </authorList>
    </citation>
    <scope>NUCLEOTIDE SEQUENCE [LARGE SCALE GENOMIC DNA]</scope>
    <source>
        <strain evidence="1 2">DSM 11275</strain>
    </source>
</reference>
<evidence type="ECO:0000313" key="2">
    <source>
        <dbReference type="Proteomes" id="UP000539075"/>
    </source>
</evidence>
<evidence type="ECO:0000313" key="1">
    <source>
        <dbReference type="EMBL" id="MBB5142509.1"/>
    </source>
</evidence>
<accession>A0A7W8C180</accession>
<sequence length="114" mass="12951">MLKHVASFFISPCYFCFCHPLVTHLPLSTTKQSRGPRNAALNSHQLLAFLEAKLPFSRHSGFAVPADSIHPMLKPRQRDIVRWALHGGRRAIFAAFGLGKSFMQLECIRQLFIF</sequence>
<protein>
    <submittedName>
        <fullName evidence="1">Uncharacterized protein</fullName>
    </submittedName>
</protein>
<dbReference type="Proteomes" id="UP000539075">
    <property type="component" value="Unassembled WGS sequence"/>
</dbReference>